<feature type="domain" description="MAM" evidence="3">
    <location>
        <begin position="48"/>
        <end position="171"/>
    </location>
</feature>
<proteinExistence type="predicted"/>
<feature type="transmembrane region" description="Helical" evidence="2">
    <location>
        <begin position="6"/>
        <end position="25"/>
    </location>
</feature>
<keyword evidence="2" id="KW-0812">Transmembrane</keyword>
<evidence type="ECO:0000256" key="1">
    <source>
        <dbReference type="SAM" id="MobiDB-lite"/>
    </source>
</evidence>
<dbReference type="AlphaFoldDB" id="A0ABD0JBT2"/>
<evidence type="ECO:0000259" key="3">
    <source>
        <dbReference type="Pfam" id="PF00629"/>
    </source>
</evidence>
<keyword evidence="2" id="KW-1133">Transmembrane helix</keyword>
<feature type="transmembrane region" description="Helical" evidence="2">
    <location>
        <begin position="227"/>
        <end position="247"/>
    </location>
</feature>
<feature type="region of interest" description="Disordered" evidence="1">
    <location>
        <begin position="186"/>
        <end position="213"/>
    </location>
</feature>
<keyword evidence="5" id="KW-1185">Reference proteome</keyword>
<dbReference type="SUPFAM" id="SSF49899">
    <property type="entry name" value="Concanavalin A-like lectins/glucanases"/>
    <property type="match status" value="1"/>
</dbReference>
<organism evidence="4 5">
    <name type="scientific">Batillaria attramentaria</name>
    <dbReference type="NCBI Taxonomy" id="370345"/>
    <lineage>
        <taxon>Eukaryota</taxon>
        <taxon>Metazoa</taxon>
        <taxon>Spiralia</taxon>
        <taxon>Lophotrochozoa</taxon>
        <taxon>Mollusca</taxon>
        <taxon>Gastropoda</taxon>
        <taxon>Caenogastropoda</taxon>
        <taxon>Sorbeoconcha</taxon>
        <taxon>Cerithioidea</taxon>
        <taxon>Batillariidae</taxon>
        <taxon>Batillaria</taxon>
    </lineage>
</organism>
<dbReference type="Pfam" id="PF00629">
    <property type="entry name" value="MAM"/>
    <property type="match status" value="1"/>
</dbReference>
<reference evidence="4 5" key="1">
    <citation type="journal article" date="2023" name="Sci. Data">
        <title>Genome assembly of the Korean intertidal mud-creeper Batillaria attramentaria.</title>
        <authorList>
            <person name="Patra A.K."/>
            <person name="Ho P.T."/>
            <person name="Jun S."/>
            <person name="Lee S.J."/>
            <person name="Kim Y."/>
            <person name="Won Y.J."/>
        </authorList>
    </citation>
    <scope>NUCLEOTIDE SEQUENCE [LARGE SCALE GENOMIC DNA]</scope>
    <source>
        <strain evidence="4">Wonlab-2016</strain>
    </source>
</reference>
<feature type="region of interest" description="Disordered" evidence="1">
    <location>
        <begin position="258"/>
        <end position="309"/>
    </location>
</feature>
<accession>A0ABD0JBT2</accession>
<dbReference type="Proteomes" id="UP001519460">
    <property type="component" value="Unassembled WGS sequence"/>
</dbReference>
<feature type="compositionally biased region" description="Low complexity" evidence="1">
    <location>
        <begin position="186"/>
        <end position="207"/>
    </location>
</feature>
<evidence type="ECO:0000256" key="2">
    <source>
        <dbReference type="SAM" id="Phobius"/>
    </source>
</evidence>
<comment type="caution">
    <text evidence="4">The sequence shown here is derived from an EMBL/GenBank/DDBJ whole genome shotgun (WGS) entry which is preliminary data.</text>
</comment>
<gene>
    <name evidence="4" type="ORF">BaRGS_00036637</name>
</gene>
<feature type="region of interest" description="Disordered" evidence="1">
    <location>
        <begin position="26"/>
        <end position="52"/>
    </location>
</feature>
<evidence type="ECO:0000313" key="4">
    <source>
        <dbReference type="EMBL" id="KAK7468122.1"/>
    </source>
</evidence>
<evidence type="ECO:0000313" key="5">
    <source>
        <dbReference type="Proteomes" id="UP001519460"/>
    </source>
</evidence>
<name>A0ABD0JBT2_9CAEN</name>
<dbReference type="Gene3D" id="2.60.120.200">
    <property type="match status" value="1"/>
</dbReference>
<dbReference type="InterPro" id="IPR000998">
    <property type="entry name" value="MAM_dom"/>
</dbReference>
<dbReference type="EMBL" id="JACVVK020000522">
    <property type="protein sequence ID" value="KAK7468122.1"/>
    <property type="molecule type" value="Genomic_DNA"/>
</dbReference>
<sequence length="430" mass="46271">MQGLDVYAVTLVAVLTAALVVRGTAQTTRKESGVETSPETTPTTEAATTSTVPSTVVTTDTACMTVNFRNKSKDSVARLQSPWLCTTGQNSALRFKYAIAGLYGDKMCPLSVNLTTSSGTSRIWKSPMANGATLKRGKSDIPNSGCPFKIVFEAQKLKDNDCGPVNDEINIANVVFEGVQILPQTTPTSEATTTSTVSPTVVTEDPTNPGTREPVSHALRIGVGTRAAIGVGAVVIIILVIAVIVVLRTVTRKSEQDKPNLLNQGTDGHISIFRNHSETPDDTNSSARGPPTQGHQEVPLSTPAEHHDNTMATPEYQNLMFTSGNYENILMPTPGYHENTMATPEHYEPLRTRPDTGNRASLTALETTQAVTTEETYENYEPLSARSDTADYTTLAGLETAQPGPAEGNYESLMNIRPEDDMYTTLTQTE</sequence>
<protein>
    <recommendedName>
        <fullName evidence="3">MAM domain-containing protein</fullName>
    </recommendedName>
</protein>
<dbReference type="InterPro" id="IPR013320">
    <property type="entry name" value="ConA-like_dom_sf"/>
</dbReference>
<feature type="compositionally biased region" description="Low complexity" evidence="1">
    <location>
        <begin position="35"/>
        <end position="52"/>
    </location>
</feature>
<keyword evidence="2" id="KW-0472">Membrane</keyword>